<dbReference type="EMBL" id="CP001054">
    <property type="protein sequence ID" value="ACD21576.1"/>
    <property type="molecule type" value="Genomic_DNA"/>
</dbReference>
<keyword evidence="1" id="KW-0547">Nucleotide-binding</keyword>
<dbReference type="eggNOG" id="COG4185">
    <property type="taxonomic scope" value="Bacteria"/>
</dbReference>
<dbReference type="GO" id="GO:0005524">
    <property type="term" value="F:ATP binding"/>
    <property type="evidence" value="ECO:0007669"/>
    <property type="project" value="UniProtKB-KW"/>
</dbReference>
<dbReference type="HOGENOM" id="CLU_094497_0_0_4"/>
<dbReference type="GO" id="GO:0016301">
    <property type="term" value="F:kinase activity"/>
    <property type="evidence" value="ECO:0007669"/>
    <property type="project" value="InterPro"/>
</dbReference>
<dbReference type="SUPFAM" id="SSF52540">
    <property type="entry name" value="P-loop containing nucleoside triphosphate hydrolases"/>
    <property type="match status" value="1"/>
</dbReference>
<dbReference type="Gene3D" id="3.40.50.300">
    <property type="entry name" value="P-loop containing nucleotide triphosphate hydrolases"/>
    <property type="match status" value="1"/>
</dbReference>
<dbReference type="InterPro" id="IPR010488">
    <property type="entry name" value="Zeta_toxin_domain"/>
</dbReference>
<evidence type="ECO:0000256" key="2">
    <source>
        <dbReference type="ARBA" id="ARBA00022840"/>
    </source>
</evidence>
<dbReference type="KEGG" id="bpy:Bphyt_7291"/>
<dbReference type="AlphaFoldDB" id="B2TH27"/>
<dbReference type="PANTHER" id="PTHR39206">
    <property type="entry name" value="SLL8004 PROTEIN"/>
    <property type="match status" value="1"/>
</dbReference>
<proteinExistence type="predicted"/>
<dbReference type="OrthoDB" id="9791543at2"/>
<keyword evidence="4" id="KW-0614">Plasmid</keyword>
<name>B2TH27_PARPJ</name>
<reference evidence="4 5" key="1">
    <citation type="journal article" date="2011" name="J. Bacteriol.">
        <title>Complete genome sequence of the plant growth-promoting endophyte Burkholderia phytofirmans strain PsJN.</title>
        <authorList>
            <person name="Weilharter A."/>
            <person name="Mitter B."/>
            <person name="Shin M.V."/>
            <person name="Chain P.S."/>
            <person name="Nowak J."/>
            <person name="Sessitsch A."/>
        </authorList>
    </citation>
    <scope>NUCLEOTIDE SEQUENCE [LARGE SCALE GENOMIC DNA]</scope>
    <source>
        <strain evidence="5">DSM 17436 / LMG 22146 / PsJN</strain>
        <plasmid evidence="4 5">pBPHYT01</plasmid>
    </source>
</reference>
<evidence type="ECO:0000256" key="1">
    <source>
        <dbReference type="ARBA" id="ARBA00022741"/>
    </source>
</evidence>
<accession>B2TH27</accession>
<dbReference type="InterPro" id="IPR027417">
    <property type="entry name" value="P-loop_NTPase"/>
</dbReference>
<evidence type="ECO:0000313" key="4">
    <source>
        <dbReference type="EMBL" id="ACD21576.1"/>
    </source>
</evidence>
<organism evidence="4 5">
    <name type="scientific">Paraburkholderia phytofirmans (strain DSM 17436 / LMG 22146 / PsJN)</name>
    <name type="common">Burkholderia phytofirmans</name>
    <dbReference type="NCBI Taxonomy" id="398527"/>
    <lineage>
        <taxon>Bacteria</taxon>
        <taxon>Pseudomonadati</taxon>
        <taxon>Pseudomonadota</taxon>
        <taxon>Betaproteobacteria</taxon>
        <taxon>Burkholderiales</taxon>
        <taxon>Burkholderiaceae</taxon>
        <taxon>Paraburkholderia</taxon>
    </lineage>
</organism>
<gene>
    <name evidence="4" type="ordered locus">Bphyt_7291</name>
</gene>
<dbReference type="Proteomes" id="UP000001739">
    <property type="component" value="Plasmid pBPHYT01"/>
</dbReference>
<sequence length="209" mass="22642">MTAEHAQRPQLWIVAGPNGAGKTTLTGKHFAGRVPVVNPDDIANRINPNHQGSRATMLRAGRIAIAEQQALLAKGKSFVVETTLTGKRELKLMQHASALGYKVNLLFVGVHDVQLSASRVAQRVAVGGHAVPAEDIFRRFSVSLAHLGEALPLVDRALVLDNSGLKRQLLLSVENGQLKYGSRNLPEWAKSAIPASLQKEASQRRAMRI</sequence>
<keyword evidence="2" id="KW-0067">ATP-binding</keyword>
<dbReference type="Pfam" id="PF06414">
    <property type="entry name" value="Zeta_toxin"/>
    <property type="match status" value="1"/>
</dbReference>
<evidence type="ECO:0000259" key="3">
    <source>
        <dbReference type="Pfam" id="PF06414"/>
    </source>
</evidence>
<dbReference type="PANTHER" id="PTHR39206:SF1">
    <property type="entry name" value="SLL8004 PROTEIN"/>
    <property type="match status" value="1"/>
</dbReference>
<geneLocation type="plasmid" evidence="4 5">
    <name>pBPHYT01</name>
</geneLocation>
<dbReference type="RefSeq" id="WP_012430949.1">
    <property type="nucleotide sequence ID" value="NC_010679.1"/>
</dbReference>
<evidence type="ECO:0000313" key="5">
    <source>
        <dbReference type="Proteomes" id="UP000001739"/>
    </source>
</evidence>
<feature type="domain" description="Zeta toxin" evidence="3">
    <location>
        <begin position="6"/>
        <end position="162"/>
    </location>
</feature>
<protein>
    <recommendedName>
        <fullName evidence="3">Zeta toxin domain-containing protein</fullName>
    </recommendedName>
</protein>